<proteinExistence type="predicted"/>
<dbReference type="GeneID" id="40323189"/>
<sequence>DAALLFVTAAATSRPHHTSPSLFGCVCVCVCVCGYARASPTHGGELTPPRCGGMLCRNLLRREGAEHTRRPPTRKEEEEEGRRRSARHDANTQGAQHVNSARGRFATRLRPHGAQPAKAGAAVL</sequence>
<dbReference type="Proteomes" id="UP000284403">
    <property type="component" value="Unassembled WGS sequence"/>
</dbReference>
<feature type="non-terminal residue" evidence="2">
    <location>
        <position position="1"/>
    </location>
</feature>
<organism evidence="2 3">
    <name type="scientific">Trypanosoma conorhini</name>
    <dbReference type="NCBI Taxonomy" id="83891"/>
    <lineage>
        <taxon>Eukaryota</taxon>
        <taxon>Discoba</taxon>
        <taxon>Euglenozoa</taxon>
        <taxon>Kinetoplastea</taxon>
        <taxon>Metakinetoplastina</taxon>
        <taxon>Trypanosomatida</taxon>
        <taxon>Trypanosomatidae</taxon>
        <taxon>Trypanosoma</taxon>
    </lineage>
</organism>
<accession>A0A3R7JUC2</accession>
<feature type="compositionally biased region" description="Basic and acidic residues" evidence="1">
    <location>
        <begin position="62"/>
        <end position="90"/>
    </location>
</feature>
<dbReference type="EMBL" id="MKKU01001190">
    <property type="protein sequence ID" value="RNE96987.1"/>
    <property type="molecule type" value="Genomic_DNA"/>
</dbReference>
<dbReference type="AlphaFoldDB" id="A0A3R7JUC2"/>
<reference evidence="2 3" key="1">
    <citation type="journal article" date="2018" name="BMC Genomics">
        <title>Genomic comparison of Trypanosoma conorhini and Trypanosoma rangeli to Trypanosoma cruzi strains of high and low virulence.</title>
        <authorList>
            <person name="Bradwell K.R."/>
            <person name="Koparde V.N."/>
            <person name="Matveyev A.V."/>
            <person name="Serrano M.G."/>
            <person name="Alves J.M."/>
            <person name="Parikh H."/>
            <person name="Huang B."/>
            <person name="Lee V."/>
            <person name="Espinosa-Alvarez O."/>
            <person name="Ortiz P.A."/>
            <person name="Costa-Martins A.G."/>
            <person name="Teixeira M.M."/>
            <person name="Buck G.A."/>
        </authorList>
    </citation>
    <scope>NUCLEOTIDE SEQUENCE [LARGE SCALE GENOMIC DNA]</scope>
    <source>
        <strain evidence="2 3">025E</strain>
    </source>
</reference>
<dbReference type="RefSeq" id="XP_029223489.1">
    <property type="nucleotide sequence ID" value="XM_029376390.1"/>
</dbReference>
<gene>
    <name evidence="2" type="ORF">Tco025E_09578</name>
</gene>
<evidence type="ECO:0000256" key="1">
    <source>
        <dbReference type="SAM" id="MobiDB-lite"/>
    </source>
</evidence>
<evidence type="ECO:0000313" key="2">
    <source>
        <dbReference type="EMBL" id="RNE96987.1"/>
    </source>
</evidence>
<name>A0A3R7JUC2_9TRYP</name>
<feature type="region of interest" description="Disordered" evidence="1">
    <location>
        <begin position="62"/>
        <end position="124"/>
    </location>
</feature>
<keyword evidence="3" id="KW-1185">Reference proteome</keyword>
<comment type="caution">
    <text evidence="2">The sequence shown here is derived from an EMBL/GenBank/DDBJ whole genome shotgun (WGS) entry which is preliminary data.</text>
</comment>
<evidence type="ECO:0000313" key="3">
    <source>
        <dbReference type="Proteomes" id="UP000284403"/>
    </source>
</evidence>
<protein>
    <submittedName>
        <fullName evidence="2">Uncharacterized protein</fullName>
    </submittedName>
</protein>